<proteinExistence type="predicted"/>
<dbReference type="Proteomes" id="UP001215827">
    <property type="component" value="Chromosome"/>
</dbReference>
<keyword evidence="1" id="KW-0812">Transmembrane</keyword>
<keyword evidence="1" id="KW-0472">Membrane</keyword>
<dbReference type="InterPro" id="IPR012495">
    <property type="entry name" value="TadE-like_dom"/>
</dbReference>
<evidence type="ECO:0000313" key="4">
    <source>
        <dbReference type="Proteomes" id="UP001215827"/>
    </source>
</evidence>
<organism evidence="3 4">
    <name type="scientific">Altererythrobacter arenosus</name>
    <dbReference type="NCBI Taxonomy" id="3032592"/>
    <lineage>
        <taxon>Bacteria</taxon>
        <taxon>Pseudomonadati</taxon>
        <taxon>Pseudomonadota</taxon>
        <taxon>Alphaproteobacteria</taxon>
        <taxon>Sphingomonadales</taxon>
        <taxon>Erythrobacteraceae</taxon>
        <taxon>Altererythrobacter</taxon>
    </lineage>
</organism>
<keyword evidence="4" id="KW-1185">Reference proteome</keyword>
<gene>
    <name evidence="3" type="ORF">P7228_10690</name>
</gene>
<name>A0ABY8FN64_9SPHN</name>
<dbReference type="Pfam" id="PF07811">
    <property type="entry name" value="TadE"/>
    <property type="match status" value="1"/>
</dbReference>
<feature type="transmembrane region" description="Helical" evidence="1">
    <location>
        <begin position="20"/>
        <end position="42"/>
    </location>
</feature>
<protein>
    <submittedName>
        <fullName evidence="3">Pilus assembly protein</fullName>
    </submittedName>
</protein>
<accession>A0ABY8FN64</accession>
<reference evidence="3 4" key="1">
    <citation type="submission" date="2023-03" db="EMBL/GenBank/DDBJ databases">
        <title>Altererythrobacter sp. CAU 1644 isolated from sand.</title>
        <authorList>
            <person name="Kim W."/>
        </authorList>
    </citation>
    <scope>NUCLEOTIDE SEQUENCE [LARGE SCALE GENOMIC DNA]</scope>
    <source>
        <strain evidence="3 4">CAU 1644</strain>
    </source>
</reference>
<evidence type="ECO:0000256" key="1">
    <source>
        <dbReference type="SAM" id="Phobius"/>
    </source>
</evidence>
<sequence>MTGKDHLLARFAKDESGATIVEFALLSIPLMAIILGGVDLGYQQYTRSLMQGALNDAARLAAVEDPQLAYKGDTVEEQVANLVREIAGTIARDADIQVSQKSYFDFSDIGNPETLMSDFNGNGQFDEEDGDCWEDLNDNGEFDTDSGTSGIGGANDVVFYTADISMPRLVPLHKFVSVSEKIEMELETAIRNQPYSNQGTPAVLCAVPTP</sequence>
<dbReference type="RefSeq" id="WP_278015230.1">
    <property type="nucleotide sequence ID" value="NZ_CP121106.1"/>
</dbReference>
<dbReference type="EMBL" id="CP121106">
    <property type="protein sequence ID" value="WFL76464.1"/>
    <property type="molecule type" value="Genomic_DNA"/>
</dbReference>
<keyword evidence="1" id="KW-1133">Transmembrane helix</keyword>
<evidence type="ECO:0000313" key="3">
    <source>
        <dbReference type="EMBL" id="WFL76464.1"/>
    </source>
</evidence>
<feature type="domain" description="TadE-like" evidence="2">
    <location>
        <begin position="17"/>
        <end position="59"/>
    </location>
</feature>
<evidence type="ECO:0000259" key="2">
    <source>
        <dbReference type="Pfam" id="PF07811"/>
    </source>
</evidence>